<dbReference type="AlphaFoldDB" id="A0A926HWS2"/>
<feature type="domain" description="D-isomer specific 2-hydroxyacid dehydrogenase catalytic" evidence="5">
    <location>
        <begin position="17"/>
        <end position="320"/>
    </location>
</feature>
<dbReference type="InterPro" id="IPR036291">
    <property type="entry name" value="NAD(P)-bd_dom_sf"/>
</dbReference>
<evidence type="ECO:0000313" key="7">
    <source>
        <dbReference type="EMBL" id="MBC8538638.1"/>
    </source>
</evidence>
<sequence length="322" mass="35086">MQKQKVLVCVSRFEERCAEARERLLAAGLDVTFTEKKLRELPAEEVRDLIAGIDAAIVGMDPWGEEMFAMAPQLKVISRFGVGVDTIDLEGARRRRIYVTNAAGSNAQAVAELAVFLMLGALRHGGELSHAMTEGRWLRRMGGELSGKTVGLIGFGEIGRRTAELVRAFGAEVIAYKRSPAPELAGKYGVTFLSREEVMENCDILSLHIPGTPDNYHMVNRETLNRMRRGAILINTGRGSLVDESALAEAVSSGQLAGAGLDVFEAEPLAADSPLRKNPHIFLLPHTGGETEEAYRQIGLGAVQGVLEVLSGKEPSHWVNRW</sequence>
<comment type="caution">
    <text evidence="7">The sequence shown here is derived from an EMBL/GenBank/DDBJ whole genome shotgun (WGS) entry which is preliminary data.</text>
</comment>
<evidence type="ECO:0000256" key="2">
    <source>
        <dbReference type="ARBA" id="ARBA00023002"/>
    </source>
</evidence>
<dbReference type="Pfam" id="PF02826">
    <property type="entry name" value="2-Hacid_dh_C"/>
    <property type="match status" value="1"/>
</dbReference>
<dbReference type="EMBL" id="JACRSS010000003">
    <property type="protein sequence ID" value="MBC8538638.1"/>
    <property type="molecule type" value="Genomic_DNA"/>
</dbReference>
<dbReference type="CDD" id="cd12172">
    <property type="entry name" value="PGDH_like_2"/>
    <property type="match status" value="1"/>
</dbReference>
<dbReference type="InterPro" id="IPR006139">
    <property type="entry name" value="D-isomer_2_OHA_DH_cat_dom"/>
</dbReference>
<gene>
    <name evidence="7" type="ORF">H8693_06785</name>
</gene>
<keyword evidence="8" id="KW-1185">Reference proteome</keyword>
<dbReference type="RefSeq" id="WP_249280361.1">
    <property type="nucleotide sequence ID" value="NZ_JACRSS010000003.1"/>
</dbReference>
<evidence type="ECO:0000259" key="6">
    <source>
        <dbReference type="Pfam" id="PF02826"/>
    </source>
</evidence>
<organism evidence="7 8">
    <name type="scientific">Guopingia tenuis</name>
    <dbReference type="NCBI Taxonomy" id="2763656"/>
    <lineage>
        <taxon>Bacteria</taxon>
        <taxon>Bacillati</taxon>
        <taxon>Bacillota</taxon>
        <taxon>Clostridia</taxon>
        <taxon>Christensenellales</taxon>
        <taxon>Christensenellaceae</taxon>
        <taxon>Guopingia</taxon>
    </lineage>
</organism>
<evidence type="ECO:0000256" key="4">
    <source>
        <dbReference type="RuleBase" id="RU003719"/>
    </source>
</evidence>
<protein>
    <submittedName>
        <fullName evidence="7">Phosphoglycerate dehydrogenase</fullName>
    </submittedName>
</protein>
<evidence type="ECO:0000259" key="5">
    <source>
        <dbReference type="Pfam" id="PF00389"/>
    </source>
</evidence>
<keyword evidence="3" id="KW-0520">NAD</keyword>
<keyword evidence="2 4" id="KW-0560">Oxidoreductase</keyword>
<dbReference type="SUPFAM" id="SSF52283">
    <property type="entry name" value="Formate/glycerate dehydrogenase catalytic domain-like"/>
    <property type="match status" value="1"/>
</dbReference>
<evidence type="ECO:0000256" key="3">
    <source>
        <dbReference type="ARBA" id="ARBA00023027"/>
    </source>
</evidence>
<dbReference type="Gene3D" id="3.40.50.720">
    <property type="entry name" value="NAD(P)-binding Rossmann-like Domain"/>
    <property type="match status" value="2"/>
</dbReference>
<feature type="domain" description="D-isomer specific 2-hydroxyacid dehydrogenase NAD-binding" evidence="6">
    <location>
        <begin position="116"/>
        <end position="288"/>
    </location>
</feature>
<dbReference type="GO" id="GO:0016616">
    <property type="term" value="F:oxidoreductase activity, acting on the CH-OH group of donors, NAD or NADP as acceptor"/>
    <property type="evidence" value="ECO:0007669"/>
    <property type="project" value="InterPro"/>
</dbReference>
<proteinExistence type="inferred from homology"/>
<dbReference type="SUPFAM" id="SSF51735">
    <property type="entry name" value="NAD(P)-binding Rossmann-fold domains"/>
    <property type="match status" value="1"/>
</dbReference>
<name>A0A926HWS2_9FIRM</name>
<dbReference type="InterPro" id="IPR006140">
    <property type="entry name" value="D-isomer_DH_NAD-bd"/>
</dbReference>
<dbReference type="InterPro" id="IPR050223">
    <property type="entry name" value="D-isomer_2-hydroxyacid_DH"/>
</dbReference>
<dbReference type="Pfam" id="PF00389">
    <property type="entry name" value="2-Hacid_dh"/>
    <property type="match status" value="1"/>
</dbReference>
<dbReference type="PANTHER" id="PTHR10996">
    <property type="entry name" value="2-HYDROXYACID DEHYDROGENASE-RELATED"/>
    <property type="match status" value="1"/>
</dbReference>
<dbReference type="GO" id="GO:0051287">
    <property type="term" value="F:NAD binding"/>
    <property type="evidence" value="ECO:0007669"/>
    <property type="project" value="InterPro"/>
</dbReference>
<dbReference type="Proteomes" id="UP000617951">
    <property type="component" value="Unassembled WGS sequence"/>
</dbReference>
<accession>A0A926HWS2</accession>
<reference evidence="7" key="1">
    <citation type="submission" date="2020-08" db="EMBL/GenBank/DDBJ databases">
        <title>Genome public.</title>
        <authorList>
            <person name="Liu C."/>
            <person name="Sun Q."/>
        </authorList>
    </citation>
    <scope>NUCLEOTIDE SEQUENCE</scope>
    <source>
        <strain evidence="7">NSJ-63</strain>
    </source>
</reference>
<comment type="similarity">
    <text evidence="1 4">Belongs to the D-isomer specific 2-hydroxyacid dehydrogenase family.</text>
</comment>
<evidence type="ECO:0000256" key="1">
    <source>
        <dbReference type="ARBA" id="ARBA00005854"/>
    </source>
</evidence>
<evidence type="ECO:0000313" key="8">
    <source>
        <dbReference type="Proteomes" id="UP000617951"/>
    </source>
</evidence>
<dbReference type="FunFam" id="3.40.50.720:FF:000203">
    <property type="entry name" value="D-3-phosphoglycerate dehydrogenase (SerA)"/>
    <property type="match status" value="1"/>
</dbReference>
<dbReference type="PROSITE" id="PS00671">
    <property type="entry name" value="D_2_HYDROXYACID_DH_3"/>
    <property type="match status" value="1"/>
</dbReference>
<dbReference type="InterPro" id="IPR029753">
    <property type="entry name" value="D-isomer_DH_CS"/>
</dbReference>